<dbReference type="InterPro" id="IPR006689">
    <property type="entry name" value="Small_GTPase_ARF/SAR"/>
</dbReference>
<feature type="binding site" evidence="4">
    <location>
        <position position="38"/>
    </location>
    <ligand>
        <name>Mg(2+)</name>
        <dbReference type="ChEBI" id="CHEBI:18420"/>
    </ligand>
</feature>
<dbReference type="EMBL" id="BMAR01000009">
    <property type="protein sequence ID" value="GFR45018.1"/>
    <property type="molecule type" value="Genomic_DNA"/>
</dbReference>
<keyword evidence="4" id="KW-0460">Magnesium</keyword>
<reference evidence="5 6" key="1">
    <citation type="journal article" date="2021" name="Sci. Rep.">
        <title>Genome sequencing of the multicellular alga Astrephomene provides insights into convergent evolution of germ-soma differentiation.</title>
        <authorList>
            <person name="Yamashita S."/>
            <person name="Yamamoto K."/>
            <person name="Matsuzaki R."/>
            <person name="Suzuki S."/>
            <person name="Yamaguchi H."/>
            <person name="Hirooka S."/>
            <person name="Minakuchi Y."/>
            <person name="Miyagishima S."/>
            <person name="Kawachi M."/>
            <person name="Toyoda A."/>
            <person name="Nozaki H."/>
        </authorList>
    </citation>
    <scope>NUCLEOTIDE SEQUENCE [LARGE SCALE GENOMIC DNA]</scope>
    <source>
        <strain evidence="5 6">NIES-4017</strain>
    </source>
</reference>
<name>A0AAD3HLD8_9CHLO</name>
<keyword evidence="4" id="KW-0479">Metal-binding</keyword>
<keyword evidence="1 3" id="KW-0547">Nucleotide-binding</keyword>
<evidence type="ECO:0008006" key="7">
    <source>
        <dbReference type="Google" id="ProtNLM"/>
    </source>
</evidence>
<evidence type="ECO:0000256" key="2">
    <source>
        <dbReference type="ARBA" id="ARBA00023134"/>
    </source>
</evidence>
<feature type="binding site" evidence="3">
    <location>
        <begin position="31"/>
        <end position="38"/>
    </location>
    <ligand>
        <name>GTP</name>
        <dbReference type="ChEBI" id="CHEBI:37565"/>
    </ligand>
</feature>
<accession>A0AAD3HLD8</accession>
<sequence length="219" mass="23753">MSWCMRNSALCCSHETVESPTKDTDDVLLVGLQGSGKTLLGQRLRTVYGKAQTPFRAATTPTNGCQDFRVPTRKGCPFKEIRIRECGGSMQPLWGHWYDRPLSAVLLAVDGADPGGLAAAGVVLQGLLEHPSLASTPVCVVLTKSDLPGVLAPPQLEAGLGLQQLQVQAQQPGRLRVTRVSSVQELAECPQLGELVDWMAEVKALKAWREQLRQGMQQQ</sequence>
<dbReference type="InterPro" id="IPR027417">
    <property type="entry name" value="P-loop_NTPase"/>
</dbReference>
<evidence type="ECO:0000256" key="3">
    <source>
        <dbReference type="PIRSR" id="PIRSR606689-1"/>
    </source>
</evidence>
<dbReference type="Proteomes" id="UP001054857">
    <property type="component" value="Unassembled WGS sequence"/>
</dbReference>
<dbReference type="PANTHER" id="PTHR46688:SF1">
    <property type="entry name" value="ADP-RIBOSYLATION FACTOR-LIKE PROTEIN 16"/>
    <property type="match status" value="1"/>
</dbReference>
<dbReference type="PANTHER" id="PTHR46688">
    <property type="entry name" value="ADP-RIBOSYLATION FACTOR-LIKE PROTEIN 16"/>
    <property type="match status" value="1"/>
</dbReference>
<evidence type="ECO:0000256" key="4">
    <source>
        <dbReference type="PIRSR" id="PIRSR606689-2"/>
    </source>
</evidence>
<evidence type="ECO:0000313" key="6">
    <source>
        <dbReference type="Proteomes" id="UP001054857"/>
    </source>
</evidence>
<proteinExistence type="predicted"/>
<keyword evidence="6" id="KW-1185">Reference proteome</keyword>
<dbReference type="GO" id="GO:0003924">
    <property type="term" value="F:GTPase activity"/>
    <property type="evidence" value="ECO:0007669"/>
    <property type="project" value="InterPro"/>
</dbReference>
<evidence type="ECO:0000256" key="1">
    <source>
        <dbReference type="ARBA" id="ARBA00022741"/>
    </source>
</evidence>
<keyword evidence="2 3" id="KW-0342">GTP-binding</keyword>
<dbReference type="GO" id="GO:0046872">
    <property type="term" value="F:metal ion binding"/>
    <property type="evidence" value="ECO:0007669"/>
    <property type="project" value="UniProtKB-KW"/>
</dbReference>
<comment type="caution">
    <text evidence="5">The sequence shown here is derived from an EMBL/GenBank/DDBJ whole genome shotgun (WGS) entry which is preliminary data.</text>
</comment>
<dbReference type="Gene3D" id="3.40.50.300">
    <property type="entry name" value="P-loop containing nucleotide triphosphate hydrolases"/>
    <property type="match status" value="1"/>
</dbReference>
<gene>
    <name evidence="5" type="ORF">Agub_g6329</name>
</gene>
<dbReference type="AlphaFoldDB" id="A0AAD3HLD8"/>
<dbReference type="Pfam" id="PF00025">
    <property type="entry name" value="Arf"/>
    <property type="match status" value="1"/>
</dbReference>
<feature type="binding site" evidence="3">
    <location>
        <position position="88"/>
    </location>
    <ligand>
        <name>GTP</name>
        <dbReference type="ChEBI" id="CHEBI:37565"/>
    </ligand>
</feature>
<dbReference type="GO" id="GO:0005525">
    <property type="term" value="F:GTP binding"/>
    <property type="evidence" value="ECO:0007669"/>
    <property type="project" value="UniProtKB-KW"/>
</dbReference>
<evidence type="ECO:0000313" key="5">
    <source>
        <dbReference type="EMBL" id="GFR45018.1"/>
    </source>
</evidence>
<organism evidence="5 6">
    <name type="scientific">Astrephomene gubernaculifera</name>
    <dbReference type="NCBI Taxonomy" id="47775"/>
    <lineage>
        <taxon>Eukaryota</taxon>
        <taxon>Viridiplantae</taxon>
        <taxon>Chlorophyta</taxon>
        <taxon>core chlorophytes</taxon>
        <taxon>Chlorophyceae</taxon>
        <taxon>CS clade</taxon>
        <taxon>Chlamydomonadales</taxon>
        <taxon>Astrephomenaceae</taxon>
        <taxon>Astrephomene</taxon>
    </lineage>
</organism>
<dbReference type="SUPFAM" id="SSF52540">
    <property type="entry name" value="P-loop containing nucleoside triphosphate hydrolases"/>
    <property type="match status" value="1"/>
</dbReference>
<protein>
    <recommendedName>
        <fullName evidence="7">ADP-ribosylation factor-like protein 16</fullName>
    </recommendedName>
</protein>
<feature type="binding site" evidence="4">
    <location>
        <position position="62"/>
    </location>
    <ligand>
        <name>Mg(2+)</name>
        <dbReference type="ChEBI" id="CHEBI:18420"/>
    </ligand>
</feature>